<keyword evidence="3" id="KW-1185">Reference proteome</keyword>
<evidence type="ECO:0000313" key="3">
    <source>
        <dbReference type="Proteomes" id="UP000094764"/>
    </source>
</evidence>
<dbReference type="EMBL" id="MIKB01000002">
    <property type="protein sequence ID" value="OEG18870.1"/>
    <property type="molecule type" value="Genomic_DNA"/>
</dbReference>
<comment type="caution">
    <text evidence="2">The sequence shown here is derived from an EMBL/GenBank/DDBJ whole genome shotgun (WGS) entry which is preliminary data.</text>
</comment>
<feature type="chain" id="PRO_5009178080" description="DUF5626 domain-containing protein" evidence="1">
    <location>
        <begin position="27"/>
        <end position="171"/>
    </location>
</feature>
<proteinExistence type="predicted"/>
<dbReference type="RefSeq" id="WP_069634057.1">
    <property type="nucleotide sequence ID" value="NZ_JXKZ01000023.1"/>
</dbReference>
<evidence type="ECO:0008006" key="4">
    <source>
        <dbReference type="Google" id="ProtNLM"/>
    </source>
</evidence>
<evidence type="ECO:0000313" key="2">
    <source>
        <dbReference type="EMBL" id="OEG18870.1"/>
    </source>
</evidence>
<organism evidence="2 3">
    <name type="scientific">Enterococcus quebecensis</name>
    <dbReference type="NCBI Taxonomy" id="903983"/>
    <lineage>
        <taxon>Bacteria</taxon>
        <taxon>Bacillati</taxon>
        <taxon>Bacillota</taxon>
        <taxon>Bacilli</taxon>
        <taxon>Lactobacillales</taxon>
        <taxon>Enterococcaceae</taxon>
        <taxon>Enterococcus</taxon>
    </lineage>
</organism>
<gene>
    <name evidence="2" type="ORF">BCR23_13095</name>
</gene>
<dbReference type="AlphaFoldDB" id="A0A1E5H2L3"/>
<keyword evidence="1" id="KW-0732">Signal</keyword>
<dbReference type="STRING" id="903983.BCR23_13095"/>
<reference evidence="3" key="1">
    <citation type="submission" date="2016-09" db="EMBL/GenBank/DDBJ databases">
        <authorList>
            <person name="Gulvik C.A."/>
        </authorList>
    </citation>
    <scope>NUCLEOTIDE SEQUENCE [LARGE SCALE GENOMIC DNA]</scope>
    <source>
        <strain evidence="3">LMG 26306</strain>
    </source>
</reference>
<sequence>MLKKSLFVASSLVVFGLFVGMNSVNAESAELNGEKINLNGRATVVVREVTLISGQLYNIDVGSINSSDFATKILFKYSSENPENDYFVFKHDRYLNGVKTVTTSMSNNNNTVNEYKYSPASDLNYPVATATERFTIINYSVKPKKFKIGITSGMHMKQNVCIDYSDIDFNL</sequence>
<feature type="signal peptide" evidence="1">
    <location>
        <begin position="1"/>
        <end position="26"/>
    </location>
</feature>
<dbReference type="Proteomes" id="UP000094764">
    <property type="component" value="Unassembled WGS sequence"/>
</dbReference>
<evidence type="ECO:0000256" key="1">
    <source>
        <dbReference type="SAM" id="SignalP"/>
    </source>
</evidence>
<accession>A0A1E5H2L3</accession>
<name>A0A1E5H2L3_9ENTE</name>
<protein>
    <recommendedName>
        <fullName evidence="4">DUF5626 domain-containing protein</fullName>
    </recommendedName>
</protein>